<dbReference type="PANTHER" id="PTHR42791:SF1">
    <property type="entry name" value="N-ACETYLTRANSFERASE DOMAIN-CONTAINING PROTEIN"/>
    <property type="match status" value="1"/>
</dbReference>
<dbReference type="PROSITE" id="PS51186">
    <property type="entry name" value="GNAT"/>
    <property type="match status" value="1"/>
</dbReference>
<dbReference type="EMBL" id="BAABGZ010000006">
    <property type="protein sequence ID" value="GAA4347425.1"/>
    <property type="molecule type" value="Genomic_DNA"/>
</dbReference>
<sequence length="223" mass="24676">MLTLMSEALTLHFSQMLAPATPARHLEADDMPWATELLIAALTEHPVMRYICQGPAEAEQKRWLLQGLLRFGMRYGTVYANAGRTALAIWLPPGRVAITPARLLRAGLLPAAPWRLGLAGFKRLRRLLRASSWLRRQSLSTPHHHLLALVVHPDAQGLGVGRRLLLATLAVRRTAQAPSYLSTQVPAHLPFYQRLGFQVVGHCSVGEGPTALIDWGMLRTPRA</sequence>
<dbReference type="Gene3D" id="3.40.630.30">
    <property type="match status" value="1"/>
</dbReference>
<protein>
    <recommendedName>
        <fullName evidence="1">N-acetyltransferase domain-containing protein</fullName>
    </recommendedName>
</protein>
<evidence type="ECO:0000313" key="3">
    <source>
        <dbReference type="Proteomes" id="UP001501153"/>
    </source>
</evidence>
<evidence type="ECO:0000259" key="1">
    <source>
        <dbReference type="PROSITE" id="PS51186"/>
    </source>
</evidence>
<dbReference type="Pfam" id="PF13508">
    <property type="entry name" value="Acetyltransf_7"/>
    <property type="match status" value="1"/>
</dbReference>
<dbReference type="InterPro" id="IPR016181">
    <property type="entry name" value="Acyl_CoA_acyltransferase"/>
</dbReference>
<accession>A0ABP8HYK9</accession>
<organism evidence="2 3">
    <name type="scientific">Hymenobacter saemangeumensis</name>
    <dbReference type="NCBI Taxonomy" id="1084522"/>
    <lineage>
        <taxon>Bacteria</taxon>
        <taxon>Pseudomonadati</taxon>
        <taxon>Bacteroidota</taxon>
        <taxon>Cytophagia</taxon>
        <taxon>Cytophagales</taxon>
        <taxon>Hymenobacteraceae</taxon>
        <taxon>Hymenobacter</taxon>
    </lineage>
</organism>
<dbReference type="CDD" id="cd04301">
    <property type="entry name" value="NAT_SF"/>
    <property type="match status" value="1"/>
</dbReference>
<dbReference type="Proteomes" id="UP001501153">
    <property type="component" value="Unassembled WGS sequence"/>
</dbReference>
<dbReference type="InterPro" id="IPR000182">
    <property type="entry name" value="GNAT_dom"/>
</dbReference>
<comment type="caution">
    <text evidence="2">The sequence shown here is derived from an EMBL/GenBank/DDBJ whole genome shotgun (WGS) entry which is preliminary data.</text>
</comment>
<evidence type="ECO:0000313" key="2">
    <source>
        <dbReference type="EMBL" id="GAA4347425.1"/>
    </source>
</evidence>
<dbReference type="SUPFAM" id="SSF55729">
    <property type="entry name" value="Acyl-CoA N-acyltransferases (Nat)"/>
    <property type="match status" value="1"/>
</dbReference>
<dbReference type="PANTHER" id="PTHR42791">
    <property type="entry name" value="GNAT FAMILY ACETYLTRANSFERASE"/>
    <property type="match status" value="1"/>
</dbReference>
<dbReference type="InterPro" id="IPR052523">
    <property type="entry name" value="Trichothecene_AcTrans"/>
</dbReference>
<reference evidence="3" key="1">
    <citation type="journal article" date="2019" name="Int. J. Syst. Evol. Microbiol.">
        <title>The Global Catalogue of Microorganisms (GCM) 10K type strain sequencing project: providing services to taxonomists for standard genome sequencing and annotation.</title>
        <authorList>
            <consortium name="The Broad Institute Genomics Platform"/>
            <consortium name="The Broad Institute Genome Sequencing Center for Infectious Disease"/>
            <person name="Wu L."/>
            <person name="Ma J."/>
        </authorList>
    </citation>
    <scope>NUCLEOTIDE SEQUENCE [LARGE SCALE GENOMIC DNA]</scope>
    <source>
        <strain evidence="3">JCM 17923</strain>
    </source>
</reference>
<gene>
    <name evidence="2" type="ORF">GCM10023185_02530</name>
</gene>
<proteinExistence type="predicted"/>
<feature type="domain" description="N-acetyltransferase" evidence="1">
    <location>
        <begin position="77"/>
        <end position="222"/>
    </location>
</feature>
<keyword evidence="3" id="KW-1185">Reference proteome</keyword>
<name>A0ABP8HYK9_9BACT</name>